<name>A0A7S3Q7T5_9STRA</name>
<dbReference type="AlphaFoldDB" id="A0A7S3Q7T5"/>
<dbReference type="EMBL" id="HBIO01017623">
    <property type="protein sequence ID" value="CAE0468695.1"/>
    <property type="molecule type" value="Transcribed_RNA"/>
</dbReference>
<sequence length="109" mass="12892">MNRLQKKISILLKVCSRGSMRIQRRTRHSRTNIHARIERIYRRVERKQKIGKGIQLMDGVPCYPLFKFAWLSTKKKSGSLCKEVERVVEDNLKSKRPSRHARAPTRYGE</sequence>
<reference evidence="1" key="1">
    <citation type="submission" date="2021-01" db="EMBL/GenBank/DDBJ databases">
        <authorList>
            <person name="Corre E."/>
            <person name="Pelletier E."/>
            <person name="Niang G."/>
            <person name="Scheremetjew M."/>
            <person name="Finn R."/>
            <person name="Kale V."/>
            <person name="Holt S."/>
            <person name="Cochrane G."/>
            <person name="Meng A."/>
            <person name="Brown T."/>
            <person name="Cohen L."/>
        </authorList>
    </citation>
    <scope>NUCLEOTIDE SEQUENCE</scope>
    <source>
        <strain evidence="1">MM31A-1</strain>
    </source>
</reference>
<gene>
    <name evidence="1" type="ORF">CDEB00056_LOCUS13548</name>
</gene>
<proteinExistence type="predicted"/>
<organism evidence="1">
    <name type="scientific">Chaetoceros debilis</name>
    <dbReference type="NCBI Taxonomy" id="122233"/>
    <lineage>
        <taxon>Eukaryota</taxon>
        <taxon>Sar</taxon>
        <taxon>Stramenopiles</taxon>
        <taxon>Ochrophyta</taxon>
        <taxon>Bacillariophyta</taxon>
        <taxon>Coscinodiscophyceae</taxon>
        <taxon>Chaetocerotophycidae</taxon>
        <taxon>Chaetocerotales</taxon>
        <taxon>Chaetocerotaceae</taxon>
        <taxon>Chaetoceros</taxon>
    </lineage>
</organism>
<protein>
    <submittedName>
        <fullName evidence="1">Uncharacterized protein</fullName>
    </submittedName>
</protein>
<evidence type="ECO:0000313" key="1">
    <source>
        <dbReference type="EMBL" id="CAE0468695.1"/>
    </source>
</evidence>
<accession>A0A7S3Q7T5</accession>